<protein>
    <submittedName>
        <fullName evidence="1">ABC transporter substrate-binding protein</fullName>
    </submittedName>
</protein>
<organism evidence="1 2">
    <name type="scientific">Staphylococcus pasteuri_A</name>
    <dbReference type="NCBI Taxonomy" id="3062664"/>
    <lineage>
        <taxon>Bacteria</taxon>
        <taxon>Bacillati</taxon>
        <taxon>Bacillota</taxon>
        <taxon>Bacilli</taxon>
        <taxon>Bacillales</taxon>
        <taxon>Staphylococcaceae</taxon>
        <taxon>Staphylococcus</taxon>
    </lineage>
</organism>
<sequence length="83" mass="9811">MPKEGALAWLDCWAVSNGVQNRELAHQWINFTLEPWVSELLTERQGLANTIVQDTRSVAEDKIIWLERVEDNQRRTDYWENIL</sequence>
<dbReference type="Proteomes" id="UP001170310">
    <property type="component" value="Unassembled WGS sequence"/>
</dbReference>
<dbReference type="SUPFAM" id="SSF53850">
    <property type="entry name" value="Periplasmic binding protein-like II"/>
    <property type="match status" value="1"/>
</dbReference>
<dbReference type="Gene3D" id="3.40.190.10">
    <property type="entry name" value="Periplasmic binding protein-like II"/>
    <property type="match status" value="2"/>
</dbReference>
<dbReference type="EMBL" id="JAUOQO010000277">
    <property type="protein sequence ID" value="MDO6575151.1"/>
    <property type="molecule type" value="Genomic_DNA"/>
</dbReference>
<dbReference type="Pfam" id="PF13343">
    <property type="entry name" value="SBP_bac_6"/>
    <property type="match status" value="1"/>
</dbReference>
<reference evidence="1" key="1">
    <citation type="submission" date="2023-07" db="EMBL/GenBank/DDBJ databases">
        <title>Genome content predicts the carbon catabolic preferences of heterotrophic bacteria.</title>
        <authorList>
            <person name="Gralka M."/>
        </authorList>
    </citation>
    <scope>NUCLEOTIDE SEQUENCE</scope>
    <source>
        <strain evidence="1">E2R20</strain>
    </source>
</reference>
<dbReference type="AlphaFoldDB" id="A0AAW7YSG3"/>
<gene>
    <name evidence="1" type="ORF">Q4528_13630</name>
</gene>
<evidence type="ECO:0000313" key="2">
    <source>
        <dbReference type="Proteomes" id="UP001170310"/>
    </source>
</evidence>
<accession>A0AAW7YSG3</accession>
<name>A0AAW7YSG3_9STAP</name>
<proteinExistence type="predicted"/>
<keyword evidence="2" id="KW-1185">Reference proteome</keyword>
<feature type="non-terminal residue" evidence="1">
    <location>
        <position position="83"/>
    </location>
</feature>
<evidence type="ECO:0000313" key="1">
    <source>
        <dbReference type="EMBL" id="MDO6575151.1"/>
    </source>
</evidence>
<comment type="caution">
    <text evidence="1">The sequence shown here is derived from an EMBL/GenBank/DDBJ whole genome shotgun (WGS) entry which is preliminary data.</text>
</comment>